<dbReference type="InterPro" id="IPR011042">
    <property type="entry name" value="6-blade_b-propeller_TolB-like"/>
</dbReference>
<evidence type="ECO:0000256" key="1">
    <source>
        <dbReference type="ARBA" id="ARBA00023157"/>
    </source>
</evidence>
<feature type="domain" description="EGF-like" evidence="3">
    <location>
        <begin position="170"/>
        <end position="203"/>
    </location>
</feature>
<evidence type="ECO:0000259" key="3">
    <source>
        <dbReference type="PROSITE" id="PS50026"/>
    </source>
</evidence>
<dbReference type="VEuPathDB" id="AmoebaDB:NAEGRDRAFT_55020"/>
<reference evidence="4 5" key="1">
    <citation type="journal article" date="2010" name="Cell">
        <title>The genome of Naegleria gruberi illuminates early eukaryotic versatility.</title>
        <authorList>
            <person name="Fritz-Laylin L.K."/>
            <person name="Prochnik S.E."/>
            <person name="Ginger M.L."/>
            <person name="Dacks J.B."/>
            <person name="Carpenter M.L."/>
            <person name="Field M.C."/>
            <person name="Kuo A."/>
            <person name="Paredez A."/>
            <person name="Chapman J."/>
            <person name="Pham J."/>
            <person name="Shu S."/>
            <person name="Neupane R."/>
            <person name="Cipriano M."/>
            <person name="Mancuso J."/>
            <person name="Tu H."/>
            <person name="Salamov A."/>
            <person name="Lindquist E."/>
            <person name="Shapiro H."/>
            <person name="Lucas S."/>
            <person name="Grigoriev I.V."/>
            <person name="Cande W.Z."/>
            <person name="Fulton C."/>
            <person name="Rokhsar D.S."/>
            <person name="Dawson S.C."/>
        </authorList>
    </citation>
    <scope>NUCLEOTIDE SEQUENCE [LARGE SCALE GENOMIC DNA]</scope>
    <source>
        <strain evidence="4 5">NEG-M</strain>
    </source>
</reference>
<dbReference type="PANTHER" id="PTHR13833:SF71">
    <property type="entry name" value="NHL DOMAIN-CONTAINING PROTEIN"/>
    <property type="match status" value="1"/>
</dbReference>
<dbReference type="AlphaFoldDB" id="D2W6Q8"/>
<protein>
    <submittedName>
        <fullName evidence="4">Predicted protein</fullName>
    </submittedName>
</protein>
<dbReference type="SUPFAM" id="SSF63825">
    <property type="entry name" value="YWTD domain"/>
    <property type="match status" value="1"/>
</dbReference>
<dbReference type="PANTHER" id="PTHR13833">
    <property type="match status" value="1"/>
</dbReference>
<dbReference type="KEGG" id="ngr:NAEGRDRAFT_55020"/>
<evidence type="ECO:0000313" key="5">
    <source>
        <dbReference type="Proteomes" id="UP000006671"/>
    </source>
</evidence>
<dbReference type="STRING" id="5762.D2W6Q8"/>
<comment type="caution">
    <text evidence="2">Lacks conserved residue(s) required for the propagation of feature annotation.</text>
</comment>
<dbReference type="Gene3D" id="2.10.25.10">
    <property type="entry name" value="Laminin"/>
    <property type="match status" value="1"/>
</dbReference>
<evidence type="ECO:0000313" key="4">
    <source>
        <dbReference type="EMBL" id="EFC35244.1"/>
    </source>
</evidence>
<dbReference type="OrthoDB" id="283575at2759"/>
<proteinExistence type="predicted"/>
<organism evidence="5">
    <name type="scientific">Naegleria gruberi</name>
    <name type="common">Amoeba</name>
    <dbReference type="NCBI Taxonomy" id="5762"/>
    <lineage>
        <taxon>Eukaryota</taxon>
        <taxon>Discoba</taxon>
        <taxon>Heterolobosea</taxon>
        <taxon>Tetramitia</taxon>
        <taxon>Eutetramitia</taxon>
        <taxon>Vahlkampfiidae</taxon>
        <taxon>Naegleria</taxon>
    </lineage>
</organism>
<sequence length="237" mass="24962">MAKLNLPNGLFVTDGGDIYFTDTLNHKIRLVTASTGKISTIAGNGVRATTESLSKDGGLPTSASLNTPKGLTVAEDGTIIFTDSGSNYIRYVSSDGKTINILSGKFSTIGMHIAQDQSELSDAKFDDPAGLFLSGNELLIADAKNGLIRSIKATCPTGYGGFTCKPICYDIMATNTSVCSRNGKCIDYNTCKCDSNHFGAYCENTYCSGVASNSSNVCSRHGRCVEYNTCVCAPGSS</sequence>
<dbReference type="Proteomes" id="UP000006671">
    <property type="component" value="Unassembled WGS sequence"/>
</dbReference>
<keyword evidence="2" id="KW-0245">EGF-like domain</keyword>
<keyword evidence="5" id="KW-1185">Reference proteome</keyword>
<dbReference type="RefSeq" id="XP_002667988.1">
    <property type="nucleotide sequence ID" value="XM_002667942.1"/>
</dbReference>
<gene>
    <name evidence="4" type="ORF">NAEGRDRAFT_55020</name>
</gene>
<dbReference type="EMBL" id="GG739509">
    <property type="protein sequence ID" value="EFC35244.1"/>
    <property type="molecule type" value="Genomic_DNA"/>
</dbReference>
<name>D2W6Q8_NAEGR</name>
<dbReference type="PROSITE" id="PS00022">
    <property type="entry name" value="EGF_1"/>
    <property type="match status" value="1"/>
</dbReference>
<feature type="disulfide bond" evidence="2">
    <location>
        <begin position="193"/>
        <end position="202"/>
    </location>
</feature>
<dbReference type="InterPro" id="IPR013111">
    <property type="entry name" value="EGF_extracell"/>
</dbReference>
<dbReference type="Gene3D" id="2.120.10.30">
    <property type="entry name" value="TolB, C-terminal domain"/>
    <property type="match status" value="2"/>
</dbReference>
<keyword evidence="1 2" id="KW-1015">Disulfide bond</keyword>
<feature type="non-terminal residue" evidence="4">
    <location>
        <position position="237"/>
    </location>
</feature>
<dbReference type="InterPro" id="IPR000742">
    <property type="entry name" value="EGF"/>
</dbReference>
<evidence type="ECO:0000256" key="2">
    <source>
        <dbReference type="PROSITE-ProRule" id="PRU00076"/>
    </source>
</evidence>
<accession>D2W6Q8</accession>
<dbReference type="Pfam" id="PF07974">
    <property type="entry name" value="EGF_2"/>
    <property type="match status" value="1"/>
</dbReference>
<dbReference type="InParanoid" id="D2W6Q8"/>
<dbReference type="PROSITE" id="PS50026">
    <property type="entry name" value="EGF_3"/>
    <property type="match status" value="1"/>
</dbReference>
<dbReference type="GeneID" id="8847826"/>